<proteinExistence type="predicted"/>
<organism evidence="1 2">
    <name type="scientific">Ambrosiozyma monospora</name>
    <name type="common">Yeast</name>
    <name type="synonym">Endomycopsis monosporus</name>
    <dbReference type="NCBI Taxonomy" id="43982"/>
    <lineage>
        <taxon>Eukaryota</taxon>
        <taxon>Fungi</taxon>
        <taxon>Dikarya</taxon>
        <taxon>Ascomycota</taxon>
        <taxon>Saccharomycotina</taxon>
        <taxon>Pichiomycetes</taxon>
        <taxon>Pichiales</taxon>
        <taxon>Pichiaceae</taxon>
        <taxon>Ambrosiozyma</taxon>
    </lineage>
</organism>
<reference evidence="1" key="1">
    <citation type="submission" date="2023-04" db="EMBL/GenBank/DDBJ databases">
        <title>Ambrosiozyma monospora NBRC 10751.</title>
        <authorList>
            <person name="Ichikawa N."/>
            <person name="Sato H."/>
            <person name="Tonouchi N."/>
        </authorList>
    </citation>
    <scope>NUCLEOTIDE SEQUENCE</scope>
    <source>
        <strain evidence="1">NBRC 10751</strain>
    </source>
</reference>
<dbReference type="EMBL" id="BSXS01007373">
    <property type="protein sequence ID" value="GME88560.1"/>
    <property type="molecule type" value="Genomic_DNA"/>
</dbReference>
<evidence type="ECO:0000313" key="2">
    <source>
        <dbReference type="Proteomes" id="UP001165064"/>
    </source>
</evidence>
<gene>
    <name evidence="1" type="ORF">Amon02_000838200</name>
</gene>
<evidence type="ECO:0000313" key="1">
    <source>
        <dbReference type="EMBL" id="GME88560.1"/>
    </source>
</evidence>
<dbReference type="Proteomes" id="UP001165064">
    <property type="component" value="Unassembled WGS sequence"/>
</dbReference>
<keyword evidence="2" id="KW-1185">Reference proteome</keyword>
<sequence length="150" mass="16686">MVSVPTIKLNSGHTIPAIALGVYQTPKDVAGSIVSKALDSGYRHIDSAAGYQNEQEVADAIGFWLKQHPEVKREDIFYTTKIWDTEHGYEKTKKQLQLSLQKASAIEYIDLVLVHTPRSDYESRHGTWVALQEAVEAGQVKNIGVSNYAD</sequence>
<name>A0ACB5THN0_AMBMO</name>
<comment type="caution">
    <text evidence="1">The sequence shown here is derived from an EMBL/GenBank/DDBJ whole genome shotgun (WGS) entry which is preliminary data.</text>
</comment>
<accession>A0ACB5THN0</accession>
<protein>
    <submittedName>
        <fullName evidence="1">Unnamed protein product</fullName>
    </submittedName>
</protein>